<gene>
    <name evidence="2" type="ORF">CAEBREN_02094</name>
</gene>
<sequence>MIYQLCLSLTILSSLGSVLQATTTRKPETQELTCGLPPAELEVLVKNYNAHRMEVAERDQIANMHEIRYDFELEKEIHKLTACENRSFPNFRFTPTSQLAMFGNPEEMDHPLQTGFAFCTVGFCQLIEKVEQTVGPPHSKTVPINKIYLYGPKNTPANSEIKEGPPGSQCPNGKAASGLCKASWNTESVISDGQAVTQPTDGIDNGGSMAYSVYLVFLIVLFI</sequence>
<dbReference type="OrthoDB" id="5905259at2759"/>
<proteinExistence type="predicted"/>
<evidence type="ECO:0000256" key="1">
    <source>
        <dbReference type="SAM" id="SignalP"/>
    </source>
</evidence>
<accession>G0PKL2</accession>
<feature type="signal peptide" evidence="1">
    <location>
        <begin position="1"/>
        <end position="21"/>
    </location>
</feature>
<feature type="chain" id="PRO_5003407506" evidence="1">
    <location>
        <begin position="22"/>
        <end position="223"/>
    </location>
</feature>
<dbReference type="Proteomes" id="UP000008068">
    <property type="component" value="Unassembled WGS sequence"/>
</dbReference>
<keyword evidence="1" id="KW-0732">Signal</keyword>
<reference evidence="3" key="1">
    <citation type="submission" date="2011-07" db="EMBL/GenBank/DDBJ databases">
        <authorList>
            <consortium name="Caenorhabditis brenneri Sequencing and Analysis Consortium"/>
            <person name="Wilson R.K."/>
        </authorList>
    </citation>
    <scope>NUCLEOTIDE SEQUENCE [LARGE SCALE GENOMIC DNA]</scope>
    <source>
        <strain evidence="3">PB2801</strain>
    </source>
</reference>
<dbReference type="AlphaFoldDB" id="G0PKL2"/>
<dbReference type="OMA" id="CYLPDIV"/>
<organism evidence="3">
    <name type="scientific">Caenorhabditis brenneri</name>
    <name type="common">Nematode worm</name>
    <dbReference type="NCBI Taxonomy" id="135651"/>
    <lineage>
        <taxon>Eukaryota</taxon>
        <taxon>Metazoa</taxon>
        <taxon>Ecdysozoa</taxon>
        <taxon>Nematoda</taxon>
        <taxon>Chromadorea</taxon>
        <taxon>Rhabditida</taxon>
        <taxon>Rhabditina</taxon>
        <taxon>Rhabditomorpha</taxon>
        <taxon>Rhabditoidea</taxon>
        <taxon>Rhabditidae</taxon>
        <taxon>Peloderinae</taxon>
        <taxon>Caenorhabditis</taxon>
    </lineage>
</organism>
<name>G0PKL2_CAEBE</name>
<dbReference type="EMBL" id="GL380887">
    <property type="protein sequence ID" value="EGT32664.1"/>
    <property type="molecule type" value="Genomic_DNA"/>
</dbReference>
<dbReference type="InParanoid" id="G0PKL2"/>
<dbReference type="HOGENOM" id="CLU_080244_0_0_1"/>
<evidence type="ECO:0000313" key="2">
    <source>
        <dbReference type="EMBL" id="EGT32664.1"/>
    </source>
</evidence>
<evidence type="ECO:0000313" key="3">
    <source>
        <dbReference type="Proteomes" id="UP000008068"/>
    </source>
</evidence>
<keyword evidence="3" id="KW-1185">Reference proteome</keyword>
<protein>
    <submittedName>
        <fullName evidence="2">Uncharacterized protein</fullName>
    </submittedName>
</protein>